<evidence type="ECO:0000313" key="3">
    <source>
        <dbReference type="Proteomes" id="UP000268007"/>
    </source>
</evidence>
<comment type="caution">
    <text evidence="2">The sequence shown here is derived from an EMBL/GenBank/DDBJ whole genome shotgun (WGS) entry which is preliminary data.</text>
</comment>
<organism evidence="2 3">
    <name type="scientific">Mucilaginibacter gracilis</name>
    <dbReference type="NCBI Taxonomy" id="423350"/>
    <lineage>
        <taxon>Bacteria</taxon>
        <taxon>Pseudomonadati</taxon>
        <taxon>Bacteroidota</taxon>
        <taxon>Sphingobacteriia</taxon>
        <taxon>Sphingobacteriales</taxon>
        <taxon>Sphingobacteriaceae</taxon>
        <taxon>Mucilaginibacter</taxon>
    </lineage>
</organism>
<dbReference type="RefSeq" id="WP_121199365.1">
    <property type="nucleotide sequence ID" value="NZ_RBKU01000001.1"/>
</dbReference>
<gene>
    <name evidence="2" type="ORF">BDD43_4135</name>
</gene>
<dbReference type="AlphaFoldDB" id="A0A495J4L4"/>
<keyword evidence="3" id="KW-1185">Reference proteome</keyword>
<keyword evidence="1" id="KW-0732">Signal</keyword>
<dbReference type="EMBL" id="RBKU01000001">
    <property type="protein sequence ID" value="RKR83920.1"/>
    <property type="molecule type" value="Genomic_DNA"/>
</dbReference>
<evidence type="ECO:0000256" key="1">
    <source>
        <dbReference type="SAM" id="SignalP"/>
    </source>
</evidence>
<dbReference type="Pfam" id="PF12779">
    <property type="entry name" value="WXXGXW"/>
    <property type="match status" value="2"/>
</dbReference>
<feature type="signal peptide" evidence="1">
    <location>
        <begin position="1"/>
        <end position="26"/>
    </location>
</feature>
<reference evidence="2 3" key="1">
    <citation type="submission" date="2018-10" db="EMBL/GenBank/DDBJ databases">
        <title>Genomic Encyclopedia of Archaeal and Bacterial Type Strains, Phase II (KMG-II): from individual species to whole genera.</title>
        <authorList>
            <person name="Goeker M."/>
        </authorList>
    </citation>
    <scope>NUCLEOTIDE SEQUENCE [LARGE SCALE GENOMIC DNA]</scope>
    <source>
        <strain evidence="2 3">DSM 18602</strain>
    </source>
</reference>
<dbReference type="OrthoDB" id="799289at2"/>
<name>A0A495J4L4_9SPHI</name>
<protein>
    <submittedName>
        <fullName evidence="2">YXWGXW repeat-containing protein</fullName>
    </submittedName>
</protein>
<feature type="chain" id="PRO_5019800869" evidence="1">
    <location>
        <begin position="27"/>
        <end position="100"/>
    </location>
</feature>
<dbReference type="PROSITE" id="PS51257">
    <property type="entry name" value="PROKAR_LIPOPROTEIN"/>
    <property type="match status" value="1"/>
</dbReference>
<proteinExistence type="predicted"/>
<sequence length="100" mass="11825">MKTISKFLTIVGIASMLLAGCGTTRAVFVVRERPVEPRYERPAPPYQGAIWIPGEWEWRGNHYVYINGHYERPSNRQWIPGHWRETPGGYVWERGHWRNF</sequence>
<dbReference type="InterPro" id="IPR024447">
    <property type="entry name" value="YXWGXW_rpt"/>
</dbReference>
<accession>A0A495J4L4</accession>
<dbReference type="Proteomes" id="UP000268007">
    <property type="component" value="Unassembled WGS sequence"/>
</dbReference>
<evidence type="ECO:0000313" key="2">
    <source>
        <dbReference type="EMBL" id="RKR83920.1"/>
    </source>
</evidence>